<dbReference type="EMBL" id="CAJNOT010000048">
    <property type="protein sequence ID" value="CAF0801804.1"/>
    <property type="molecule type" value="Genomic_DNA"/>
</dbReference>
<evidence type="ECO:0000256" key="2">
    <source>
        <dbReference type="ARBA" id="ARBA00004496"/>
    </source>
</evidence>
<evidence type="ECO:0000313" key="13">
    <source>
        <dbReference type="Proteomes" id="UP000663870"/>
    </source>
</evidence>
<evidence type="ECO:0000256" key="4">
    <source>
        <dbReference type="ARBA" id="ARBA00022490"/>
    </source>
</evidence>
<keyword evidence="7" id="KW-0539">Nucleus</keyword>
<dbReference type="EMBL" id="CAJNOL010000035">
    <property type="protein sequence ID" value="CAF0771787.1"/>
    <property type="molecule type" value="Genomic_DNA"/>
</dbReference>
<evidence type="ECO:0000256" key="8">
    <source>
        <dbReference type="SAM" id="MobiDB-lite"/>
    </source>
</evidence>
<dbReference type="PROSITE" id="PS50053">
    <property type="entry name" value="UBIQUITIN_2"/>
    <property type="match status" value="1"/>
</dbReference>
<proteinExistence type="inferred from homology"/>
<feature type="domain" description="Ubiquitin-like" evidence="9">
    <location>
        <begin position="308"/>
        <end position="383"/>
    </location>
</feature>
<comment type="similarity">
    <text evidence="3">Belongs to the ubiquitin family.</text>
</comment>
<evidence type="ECO:0000256" key="1">
    <source>
        <dbReference type="ARBA" id="ARBA00004123"/>
    </source>
</evidence>
<dbReference type="PROSITE" id="PS00299">
    <property type="entry name" value="UBIQUITIN_1"/>
    <property type="match status" value="1"/>
</dbReference>
<dbReference type="CDD" id="cd01803">
    <property type="entry name" value="Ubl_ubiquitin"/>
    <property type="match status" value="1"/>
</dbReference>
<evidence type="ECO:0000313" key="11">
    <source>
        <dbReference type="EMBL" id="CAF0801804.1"/>
    </source>
</evidence>
<accession>A0A813QRH7</accession>
<dbReference type="GO" id="GO:0005634">
    <property type="term" value="C:nucleus"/>
    <property type="evidence" value="ECO:0007669"/>
    <property type="project" value="UniProtKB-SubCell"/>
</dbReference>
<dbReference type="Proteomes" id="UP000663864">
    <property type="component" value="Unassembled WGS sequence"/>
</dbReference>
<keyword evidence="4" id="KW-0963">Cytoplasm</keyword>
<dbReference type="FunFam" id="3.10.20.90:FF:000158">
    <property type="entry name" value="Polyubiquitin 5"/>
    <property type="match status" value="1"/>
</dbReference>
<keyword evidence="6" id="KW-0832">Ubl conjugation</keyword>
<keyword evidence="5" id="KW-1017">Isopeptide bond</keyword>
<dbReference type="Proteomes" id="UP000663870">
    <property type="component" value="Unassembled WGS sequence"/>
</dbReference>
<protein>
    <recommendedName>
        <fullName evidence="9">Ubiquitin-like domain-containing protein</fullName>
    </recommendedName>
</protein>
<dbReference type="SUPFAM" id="SSF54236">
    <property type="entry name" value="Ubiquitin-like"/>
    <property type="match status" value="1"/>
</dbReference>
<evidence type="ECO:0000313" key="10">
    <source>
        <dbReference type="EMBL" id="CAF0771787.1"/>
    </source>
</evidence>
<comment type="caution">
    <text evidence="10">The sequence shown here is derived from an EMBL/GenBank/DDBJ whole genome shotgun (WGS) entry which is preliminary data.</text>
</comment>
<dbReference type="PANTHER" id="PTHR10666">
    <property type="entry name" value="UBIQUITIN"/>
    <property type="match status" value="1"/>
</dbReference>
<gene>
    <name evidence="12" type="ORF">JBS370_LOCUS10838</name>
    <name evidence="10" type="ORF">JXQ802_LOCUS2750</name>
    <name evidence="11" type="ORF">ZHD862_LOCUS2450</name>
</gene>
<keyword evidence="13" id="KW-1185">Reference proteome</keyword>
<dbReference type="Pfam" id="PF00240">
    <property type="entry name" value="ubiquitin"/>
    <property type="match status" value="1"/>
</dbReference>
<evidence type="ECO:0000256" key="3">
    <source>
        <dbReference type="ARBA" id="ARBA00008430"/>
    </source>
</evidence>
<sequence>MSTATIPLKRITLYKNDLGYFERTTPSSKLPSLILVAKKHKKLVIDTLCTTASTVTFDTEEHDKYVTENTVERFFAFNDFSSSTSFASFLSTCIGAEIALSIQGDNKEQLGKLVMLDEKPTLLSPNSTQTTNHYILQVLNKDGFIRHFDLASISGIKFTEVYLQEQLDKVLKQTLNNHKPSLNTTSGYVRILFNSDNLLTSSNKPITTTTNTFVESNILNVSHCYPTKEWRCLYRCEIDSSITNSNTSTVDLTLFGSINNPTEEDWSQVELILVANELEILNNNKATTTTTINREETERNDQRSSGGMQIFIKTLTGKTITIDVDPSATIENVKSKIQDKEGIPPDQQRMIFAGKQLEDGRTLADYNIQKESTLHLVLRLRGSPADESSSTATKRGKGLNTTKVVVDDDENYESIDSSQMSGLSEHVVYKINTPVTIRSHESVLVVINKWQIDAQLVLYYDPKMNDLNAIKAVHLRNNSDVVLAPGSIAVLDNGRFVAQCAFTPMLPNDDQLINYGFDSTVSILRTTPITLQEVHTKSVDIIYAEIDKINTNITPTGIDLQQIYLKRTRYLIKNNSLNRPVTKFYIDHVADPSLGGYVVTTQKKCIKSVMGFSRFELKLEPQQEIEFIVDEQAEHSKKIFEASALESFLEKQVPELLQLKLIDEKTINLIQKIITHKYVQQVLRHMIDNTITDSQIRTWTPKRDLLPTSLFDKAVAIVDIQLALRELDKTIKSLEAHIKSIFENQERIRQNIKSLEKIDKSDLMIRYLKDLNTEEDDLQQTRREIKTMQDEYNQKQRELEDKQASLKHEAKEIQKNHRM</sequence>
<dbReference type="PRINTS" id="PR00348">
    <property type="entry name" value="UBIQUITIN"/>
</dbReference>
<dbReference type="EMBL" id="CAJOBD010000806">
    <property type="protein sequence ID" value="CAF3721752.1"/>
    <property type="molecule type" value="Genomic_DNA"/>
</dbReference>
<name>A0A813QRH7_9BILA</name>
<evidence type="ECO:0000259" key="9">
    <source>
        <dbReference type="PROSITE" id="PS50053"/>
    </source>
</evidence>
<evidence type="ECO:0000256" key="7">
    <source>
        <dbReference type="ARBA" id="ARBA00023242"/>
    </source>
</evidence>
<feature type="region of interest" description="Disordered" evidence="8">
    <location>
        <begin position="791"/>
        <end position="819"/>
    </location>
</feature>
<comment type="subcellular location">
    <subcellularLocation>
        <location evidence="2">Cytoplasm</location>
    </subcellularLocation>
    <subcellularLocation>
        <location evidence="1">Nucleus</location>
    </subcellularLocation>
</comment>
<evidence type="ECO:0000313" key="12">
    <source>
        <dbReference type="EMBL" id="CAF3721752.1"/>
    </source>
</evidence>
<dbReference type="GO" id="GO:0005737">
    <property type="term" value="C:cytoplasm"/>
    <property type="evidence" value="ECO:0007669"/>
    <property type="project" value="UniProtKB-SubCell"/>
</dbReference>
<organism evidence="10 13">
    <name type="scientific">Rotaria sordida</name>
    <dbReference type="NCBI Taxonomy" id="392033"/>
    <lineage>
        <taxon>Eukaryota</taxon>
        <taxon>Metazoa</taxon>
        <taxon>Spiralia</taxon>
        <taxon>Gnathifera</taxon>
        <taxon>Rotifera</taxon>
        <taxon>Eurotatoria</taxon>
        <taxon>Bdelloidea</taxon>
        <taxon>Philodinida</taxon>
        <taxon>Philodinidae</taxon>
        <taxon>Rotaria</taxon>
    </lineage>
</organism>
<dbReference type="InterPro" id="IPR019956">
    <property type="entry name" value="Ubiquitin_dom"/>
</dbReference>
<dbReference type="Proteomes" id="UP000663836">
    <property type="component" value="Unassembled WGS sequence"/>
</dbReference>
<dbReference type="InterPro" id="IPR029071">
    <property type="entry name" value="Ubiquitin-like_domsf"/>
</dbReference>
<reference evidence="10" key="1">
    <citation type="submission" date="2021-02" db="EMBL/GenBank/DDBJ databases">
        <authorList>
            <person name="Nowell W R."/>
        </authorList>
    </citation>
    <scope>NUCLEOTIDE SEQUENCE</scope>
</reference>
<dbReference type="InterPro" id="IPR019954">
    <property type="entry name" value="Ubiquitin_CS"/>
</dbReference>
<dbReference type="SMART" id="SM00213">
    <property type="entry name" value="UBQ"/>
    <property type="match status" value="1"/>
</dbReference>
<dbReference type="AlphaFoldDB" id="A0A813QRH7"/>
<dbReference type="InterPro" id="IPR050158">
    <property type="entry name" value="Ubiquitin_ubiquitin-like"/>
</dbReference>
<evidence type="ECO:0000256" key="6">
    <source>
        <dbReference type="ARBA" id="ARBA00022843"/>
    </source>
</evidence>
<evidence type="ECO:0000256" key="5">
    <source>
        <dbReference type="ARBA" id="ARBA00022499"/>
    </source>
</evidence>
<dbReference type="InterPro" id="IPR000626">
    <property type="entry name" value="Ubiquitin-like_dom"/>
</dbReference>
<dbReference type="Gene3D" id="3.10.20.90">
    <property type="entry name" value="Phosphatidylinositol 3-kinase Catalytic Subunit, Chain A, domain 1"/>
    <property type="match status" value="1"/>
</dbReference>